<evidence type="ECO:0000259" key="2">
    <source>
        <dbReference type="PROSITE" id="PS50263"/>
    </source>
</evidence>
<feature type="transmembrane region" description="Helical" evidence="1">
    <location>
        <begin position="93"/>
        <end position="113"/>
    </location>
</feature>
<feature type="transmembrane region" description="Helical" evidence="1">
    <location>
        <begin position="224"/>
        <end position="243"/>
    </location>
</feature>
<dbReference type="PROSITE" id="PS50263">
    <property type="entry name" value="CN_HYDROLASE"/>
    <property type="match status" value="1"/>
</dbReference>
<dbReference type="AlphaFoldDB" id="A0AAD4HTT2"/>
<proteinExistence type="predicted"/>
<gene>
    <name evidence="3" type="ORF">F5891DRAFT_1097693</name>
</gene>
<organism evidence="3 4">
    <name type="scientific">Suillus fuscotomentosus</name>
    <dbReference type="NCBI Taxonomy" id="1912939"/>
    <lineage>
        <taxon>Eukaryota</taxon>
        <taxon>Fungi</taxon>
        <taxon>Dikarya</taxon>
        <taxon>Basidiomycota</taxon>
        <taxon>Agaricomycotina</taxon>
        <taxon>Agaricomycetes</taxon>
        <taxon>Agaricomycetidae</taxon>
        <taxon>Boletales</taxon>
        <taxon>Suillineae</taxon>
        <taxon>Suillaceae</taxon>
        <taxon>Suillus</taxon>
    </lineage>
</organism>
<keyword evidence="1" id="KW-0812">Transmembrane</keyword>
<reference evidence="3" key="1">
    <citation type="journal article" date="2020" name="New Phytol.">
        <title>Comparative genomics reveals dynamic genome evolution in host specialist ectomycorrhizal fungi.</title>
        <authorList>
            <person name="Lofgren L.A."/>
            <person name="Nguyen N.H."/>
            <person name="Vilgalys R."/>
            <person name="Ruytinx J."/>
            <person name="Liao H.L."/>
            <person name="Branco S."/>
            <person name="Kuo A."/>
            <person name="LaButti K."/>
            <person name="Lipzen A."/>
            <person name="Andreopoulos W."/>
            <person name="Pangilinan J."/>
            <person name="Riley R."/>
            <person name="Hundley H."/>
            <person name="Na H."/>
            <person name="Barry K."/>
            <person name="Grigoriev I.V."/>
            <person name="Stajich J.E."/>
            <person name="Kennedy P.G."/>
        </authorList>
    </citation>
    <scope>NUCLEOTIDE SEQUENCE</scope>
    <source>
        <strain evidence="3">FC203</strain>
    </source>
</reference>
<protein>
    <recommendedName>
        <fullName evidence="2">CN hydrolase domain-containing protein</fullName>
    </recommendedName>
</protein>
<keyword evidence="1" id="KW-0472">Membrane</keyword>
<dbReference type="SUPFAM" id="SSF56317">
    <property type="entry name" value="Carbon-nitrogen hydrolase"/>
    <property type="match status" value="1"/>
</dbReference>
<dbReference type="Proteomes" id="UP001195769">
    <property type="component" value="Unassembled WGS sequence"/>
</dbReference>
<evidence type="ECO:0000313" key="4">
    <source>
        <dbReference type="Proteomes" id="UP001195769"/>
    </source>
</evidence>
<feature type="domain" description="CN hydrolase" evidence="2">
    <location>
        <begin position="255"/>
        <end position="576"/>
    </location>
</feature>
<evidence type="ECO:0000313" key="3">
    <source>
        <dbReference type="EMBL" id="KAG1908307.1"/>
    </source>
</evidence>
<feature type="transmembrane region" description="Helical" evidence="1">
    <location>
        <begin position="513"/>
        <end position="537"/>
    </location>
</feature>
<name>A0AAD4HTT2_9AGAM</name>
<feature type="transmembrane region" description="Helical" evidence="1">
    <location>
        <begin position="61"/>
        <end position="81"/>
    </location>
</feature>
<feature type="transmembrane region" description="Helical" evidence="1">
    <location>
        <begin position="125"/>
        <end position="146"/>
    </location>
</feature>
<keyword evidence="4" id="KW-1185">Reference proteome</keyword>
<sequence>MGSDTLRSIILAKNPTLIFGASEFLLAFLSLGPTPTFVPLVLLLTVLRIHGLRIACRSTRILELMCSWAAVTVGASLAHYSSATNALSSSTQSFAAVAVMSAITYVLAILPFYADIRLHRRLPTFWAQVTFLPVVWATTWAIVSHISPVGRLLNWSPVSTSHPFGWLLPYTGPMGIDWAVGACAALFSEVAAAWLMGNTSNDEQPVQLFTSSTKAPQSDKRSRSLLALGTLLVALALPSLHVITPARTDTIFDTSPLGVACALPPVHNGQHPTLGDFITETKKLTSQAKVVLWPESAVVFNNQGEREVAFEELRKNIQKSVIGVAFEESVPQDPSNPGGSRMRRNGLALVHEGQKKGEEVIQYYKRNLVPFTESFSAIPSTDPPAIYDFELGPPKWATKPEWSSPPNYTRPVPITSSICLDFAFSSAFSSLSSRPALILAPARTWDSTVSLAMWEQAKSRANEIGSMVLWCDGGAMGVSGVGGGGISEIMQLGSGSWTRTISLQFPFDQRRTVYAVAGDFGVLVLLVVVMGGGSVAWHLPALSGSRSVLQAVPLLRRLFPGRRRDQENLIDAEVPGERQNLLH</sequence>
<dbReference type="InterPro" id="IPR003010">
    <property type="entry name" value="C-N_Hydrolase"/>
</dbReference>
<evidence type="ECO:0000256" key="1">
    <source>
        <dbReference type="SAM" id="Phobius"/>
    </source>
</evidence>
<dbReference type="Gene3D" id="3.60.110.10">
    <property type="entry name" value="Carbon-nitrogen hydrolase"/>
    <property type="match status" value="1"/>
</dbReference>
<feature type="transmembrane region" description="Helical" evidence="1">
    <location>
        <begin position="24"/>
        <end position="49"/>
    </location>
</feature>
<dbReference type="GeneID" id="64657832"/>
<dbReference type="EMBL" id="JABBWK010000001">
    <property type="protein sequence ID" value="KAG1908307.1"/>
    <property type="molecule type" value="Genomic_DNA"/>
</dbReference>
<comment type="caution">
    <text evidence="3">The sequence shown here is derived from an EMBL/GenBank/DDBJ whole genome shotgun (WGS) entry which is preliminary data.</text>
</comment>
<accession>A0AAD4HTT2</accession>
<keyword evidence="1" id="KW-1133">Transmembrane helix</keyword>
<dbReference type="RefSeq" id="XP_041233882.1">
    <property type="nucleotide sequence ID" value="XM_041363534.1"/>
</dbReference>
<feature type="transmembrane region" description="Helical" evidence="1">
    <location>
        <begin position="166"/>
        <end position="187"/>
    </location>
</feature>
<dbReference type="InterPro" id="IPR036526">
    <property type="entry name" value="C-N_Hydrolase_sf"/>
</dbReference>